<dbReference type="PANTHER" id="PTHR45348">
    <property type="entry name" value="HYPOTHETICAL OXIDOREDUCTASE (EUROFUNG)"/>
    <property type="match status" value="1"/>
</dbReference>
<name>A0AAJ0CUQ8_9HYPO</name>
<comment type="caution">
    <text evidence="3">The sequence shown here is derived from an EMBL/GenBank/DDBJ whole genome shotgun (WGS) entry which is preliminary data.</text>
</comment>
<dbReference type="Pfam" id="PF17784">
    <property type="entry name" value="Sulfotransfer_4"/>
    <property type="match status" value="1"/>
</dbReference>
<gene>
    <name evidence="3" type="ORF">QQS21_004240</name>
</gene>
<dbReference type="InterPro" id="IPR047122">
    <property type="entry name" value="Trans-enoyl_RdTase-like"/>
</dbReference>
<dbReference type="Gene3D" id="3.90.180.10">
    <property type="entry name" value="Medium-chain alcohol dehydrogenases, catalytic domain"/>
    <property type="match status" value="1"/>
</dbReference>
<keyword evidence="2" id="KW-0560">Oxidoreductase</keyword>
<dbReference type="InterPro" id="IPR036291">
    <property type="entry name" value="NAD(P)-bd_dom_sf"/>
</dbReference>
<dbReference type="SUPFAM" id="SSF50129">
    <property type="entry name" value="GroES-like"/>
    <property type="match status" value="1"/>
</dbReference>
<protein>
    <submittedName>
        <fullName evidence="3">Uncharacterized protein</fullName>
    </submittedName>
</protein>
<dbReference type="InterPro" id="IPR040632">
    <property type="entry name" value="Sulfotransfer_4"/>
</dbReference>
<accession>A0AAJ0CUQ8</accession>
<dbReference type="GO" id="GO:0016651">
    <property type="term" value="F:oxidoreductase activity, acting on NAD(P)H"/>
    <property type="evidence" value="ECO:0007669"/>
    <property type="project" value="InterPro"/>
</dbReference>
<evidence type="ECO:0000256" key="2">
    <source>
        <dbReference type="ARBA" id="ARBA00023002"/>
    </source>
</evidence>
<organism evidence="3 4">
    <name type="scientific">Conoideocrella luteorostrata</name>
    <dbReference type="NCBI Taxonomy" id="1105319"/>
    <lineage>
        <taxon>Eukaryota</taxon>
        <taxon>Fungi</taxon>
        <taxon>Dikarya</taxon>
        <taxon>Ascomycota</taxon>
        <taxon>Pezizomycotina</taxon>
        <taxon>Sordariomycetes</taxon>
        <taxon>Hypocreomycetidae</taxon>
        <taxon>Hypocreales</taxon>
        <taxon>Clavicipitaceae</taxon>
        <taxon>Conoideocrella</taxon>
    </lineage>
</organism>
<evidence type="ECO:0000313" key="4">
    <source>
        <dbReference type="Proteomes" id="UP001251528"/>
    </source>
</evidence>
<dbReference type="SUPFAM" id="SSF52540">
    <property type="entry name" value="P-loop containing nucleoside triphosphate hydrolases"/>
    <property type="match status" value="1"/>
</dbReference>
<dbReference type="InterPro" id="IPR027417">
    <property type="entry name" value="P-loop_NTPase"/>
</dbReference>
<dbReference type="InterPro" id="IPR011032">
    <property type="entry name" value="GroES-like_sf"/>
</dbReference>
<evidence type="ECO:0000313" key="3">
    <source>
        <dbReference type="EMBL" id="KAK2603560.1"/>
    </source>
</evidence>
<proteinExistence type="inferred from homology"/>
<dbReference type="AlphaFoldDB" id="A0AAJ0CUQ8"/>
<evidence type="ECO:0000256" key="1">
    <source>
        <dbReference type="ARBA" id="ARBA00008072"/>
    </source>
</evidence>
<dbReference type="SUPFAM" id="SSF51735">
    <property type="entry name" value="NAD(P)-binding Rossmann-fold domains"/>
    <property type="match status" value="1"/>
</dbReference>
<dbReference type="Proteomes" id="UP001251528">
    <property type="component" value="Unassembled WGS sequence"/>
</dbReference>
<dbReference type="Gene3D" id="3.40.50.300">
    <property type="entry name" value="P-loop containing nucleotide triphosphate hydrolases"/>
    <property type="match status" value="1"/>
</dbReference>
<sequence>MLTHFPQPGHGAGCDFCGVVVECAGDADMGPSPGVRVCGTAFPYAPVDDVDSDSDNNSHGRMGSFAEFVVVDSRLLLRVPDHWTDLQAAALGGVGWSTVAMAMSSSDALALPGLPSKPAETNAPVLVYGGGTATGSMAAQLLNLSGYAPICVTQSAASAALAQRYGAVGIARCHKVDLDDCLRAVRDLRADGPPLRHAMDCITNQESASLCFAALARTGGRYACLEAFPEVWRTRRVVKVKEVMGYEMLGRRVELGGPRSPYSRDVSEAAMEIRRCWVGEIQSLLDRDLIRAHPVQEITWESCPVTLAGEQPEVPREPGEPGELGKPRMRTWPQAVTHGLQMLMAGGQLLIQIPRGRSANITLDTQDKNYLPPPKMPTVNNWFVRFLENYVYAMPEPPPRKRTKPMEVLCVGLPRSGTESLQHALLRLGYDHTFHGWDIIYEQPNYCQWFGPLDGNTTFTADDFDPLIGHSVAVTDAAGSVFAAELIAAYPEAKVVLNYRKDLDAWHRSATTTLMRSNGHWPLFMLSCLSRECFWAWHVFVRFMWPGLFRALDGNIETGMARNGKWVYKEHVNMIRGLVPSERLLEWTVEDG</sequence>
<comment type="similarity">
    <text evidence="1">Belongs to the zinc-containing alcohol dehydrogenase family.</text>
</comment>
<reference evidence="3" key="1">
    <citation type="submission" date="2023-06" db="EMBL/GenBank/DDBJ databases">
        <title>Conoideocrella luteorostrata (Hypocreales: Clavicipitaceae), a potential biocontrol fungus for elongate hemlock scale in United States Christmas tree production areas.</title>
        <authorList>
            <person name="Barrett H."/>
            <person name="Lovett B."/>
            <person name="Macias A.M."/>
            <person name="Stajich J.E."/>
            <person name="Kasson M.T."/>
        </authorList>
    </citation>
    <scope>NUCLEOTIDE SEQUENCE</scope>
    <source>
        <strain evidence="3">ARSEF 14590</strain>
    </source>
</reference>
<dbReference type="EMBL" id="JASWJB010000061">
    <property type="protein sequence ID" value="KAK2603560.1"/>
    <property type="molecule type" value="Genomic_DNA"/>
</dbReference>
<keyword evidence="4" id="KW-1185">Reference proteome</keyword>
<dbReference type="Gene3D" id="3.40.50.720">
    <property type="entry name" value="NAD(P)-binding Rossmann-like Domain"/>
    <property type="match status" value="1"/>
</dbReference>
<dbReference type="PANTHER" id="PTHR45348:SF1">
    <property type="entry name" value="TRANS-ENOYL REDUCTASE STHE"/>
    <property type="match status" value="1"/>
</dbReference>